<reference evidence="5" key="1">
    <citation type="submission" date="2024-06" db="EMBL/GenBank/DDBJ databases">
        <authorList>
            <person name="Ryan C."/>
        </authorList>
    </citation>
    <scope>NUCLEOTIDE SEQUENCE [LARGE SCALE GENOMIC DNA]</scope>
</reference>
<organism evidence="4 5">
    <name type="scientific">Urochloa decumbens</name>
    <dbReference type="NCBI Taxonomy" id="240449"/>
    <lineage>
        <taxon>Eukaryota</taxon>
        <taxon>Viridiplantae</taxon>
        <taxon>Streptophyta</taxon>
        <taxon>Embryophyta</taxon>
        <taxon>Tracheophyta</taxon>
        <taxon>Spermatophyta</taxon>
        <taxon>Magnoliopsida</taxon>
        <taxon>Liliopsida</taxon>
        <taxon>Poales</taxon>
        <taxon>Poaceae</taxon>
        <taxon>PACMAD clade</taxon>
        <taxon>Panicoideae</taxon>
        <taxon>Panicodae</taxon>
        <taxon>Paniceae</taxon>
        <taxon>Melinidinae</taxon>
        <taxon>Urochloa</taxon>
    </lineage>
</organism>
<dbReference type="GO" id="GO:0016787">
    <property type="term" value="F:hydrolase activity"/>
    <property type="evidence" value="ECO:0007669"/>
    <property type="project" value="UniProtKB-KW"/>
</dbReference>
<name>A0ABC9FWS8_9POAL</name>
<dbReference type="PANTHER" id="PTHR46020:SF4">
    <property type="entry name" value="OS04G0650200 PROTEIN"/>
    <property type="match status" value="1"/>
</dbReference>
<evidence type="ECO:0000313" key="4">
    <source>
        <dbReference type="EMBL" id="CAL5083624.1"/>
    </source>
</evidence>
<sequence length="350" mass="39025">MKINLFAAACFAFLLLNAATVESRKCHCDDDDNGGDDDSDSNDSSSYKLFVFGSSYADNGNVQKGDLKWETRGWYEPFGMSDADHDNKPTGRYSDGMVQSDFVAKIILGQDQEAPPPERVRREDGVDLSSGMNFANSDGGVLSGWNLDTQIDVFRKLLRHGIIDSKDLNRSVALVAVSGEDYAAFPKKKADQDSFIRNVTDGILDGVRQLQDLGVDSLLVNLLPPVGCEPWNTRDNNYTKCAKDSITKAHNQYLSRELDTDDSILVLDLDTVFKSIVTPKTEKLFYHRYTPCCENEEGFCGKVDSDGNPQYTVCDKPEEYFYWDSTNPTQAGWKAVMGKLEASIKEFLDI</sequence>
<evidence type="ECO:0000256" key="1">
    <source>
        <dbReference type="ARBA" id="ARBA00022801"/>
    </source>
</evidence>
<dbReference type="InterPro" id="IPR036514">
    <property type="entry name" value="SGNH_hydro_sf"/>
</dbReference>
<feature type="signal peptide" evidence="3">
    <location>
        <begin position="1"/>
        <end position="23"/>
    </location>
</feature>
<keyword evidence="3" id="KW-0732">Signal</keyword>
<keyword evidence="1" id="KW-0378">Hydrolase</keyword>
<reference evidence="4 5" key="2">
    <citation type="submission" date="2024-10" db="EMBL/GenBank/DDBJ databases">
        <authorList>
            <person name="Ryan C."/>
        </authorList>
    </citation>
    <scope>NUCLEOTIDE SEQUENCE [LARGE SCALE GENOMIC DNA]</scope>
</reference>
<evidence type="ECO:0000256" key="3">
    <source>
        <dbReference type="SAM" id="SignalP"/>
    </source>
</evidence>
<keyword evidence="2" id="KW-0443">Lipid metabolism</keyword>
<feature type="chain" id="PRO_5044757088" evidence="3">
    <location>
        <begin position="24"/>
        <end position="350"/>
    </location>
</feature>
<proteinExistence type="predicted"/>
<accession>A0ABC9FWS8</accession>
<dbReference type="PANTHER" id="PTHR46020">
    <property type="entry name" value="OSJNBB0059K02.9 PROTEIN"/>
    <property type="match status" value="1"/>
</dbReference>
<dbReference type="Gene3D" id="3.40.50.1110">
    <property type="entry name" value="SGNH hydrolase"/>
    <property type="match status" value="1"/>
</dbReference>
<keyword evidence="5" id="KW-1185">Reference proteome</keyword>
<dbReference type="EMBL" id="OZ075117">
    <property type="protein sequence ID" value="CAL5083624.1"/>
    <property type="molecule type" value="Genomic_DNA"/>
</dbReference>
<evidence type="ECO:0000256" key="2">
    <source>
        <dbReference type="ARBA" id="ARBA00023098"/>
    </source>
</evidence>
<evidence type="ECO:0000313" key="5">
    <source>
        <dbReference type="Proteomes" id="UP001497457"/>
    </source>
</evidence>
<dbReference type="Proteomes" id="UP001497457">
    <property type="component" value="Chromosome 7b"/>
</dbReference>
<gene>
    <name evidence="4" type="ORF">URODEC1_LOCUS110046</name>
</gene>
<dbReference type="AlphaFoldDB" id="A0ABC9FWS8"/>
<protein>
    <submittedName>
        <fullName evidence="4">Uncharacterized protein</fullName>
    </submittedName>
</protein>
<dbReference type="GO" id="GO:0006629">
    <property type="term" value="P:lipid metabolic process"/>
    <property type="evidence" value="ECO:0007669"/>
    <property type="project" value="UniProtKB-KW"/>
</dbReference>